<keyword evidence="2" id="KW-1185">Reference proteome</keyword>
<name>A0A5K7XCN1_9BACT</name>
<evidence type="ECO:0000313" key="2">
    <source>
        <dbReference type="Proteomes" id="UP000326837"/>
    </source>
</evidence>
<evidence type="ECO:0000313" key="1">
    <source>
        <dbReference type="EMBL" id="BBO30849.1"/>
    </source>
</evidence>
<sequence length="57" mass="6278">MPLDLTPAEIEQLIEALDCLKTKFAFVKKGASYAERTAKLLEAETLEQKLRAALGEA</sequence>
<proteinExistence type="predicted"/>
<accession>A0A5K7XCN1</accession>
<dbReference type="Proteomes" id="UP000326837">
    <property type="component" value="Chromosome"/>
</dbReference>
<gene>
    <name evidence="1" type="ORF">PLANPX_0461</name>
</gene>
<organism evidence="1 2">
    <name type="scientific">Lacipirellula parvula</name>
    <dbReference type="NCBI Taxonomy" id="2650471"/>
    <lineage>
        <taxon>Bacteria</taxon>
        <taxon>Pseudomonadati</taxon>
        <taxon>Planctomycetota</taxon>
        <taxon>Planctomycetia</taxon>
        <taxon>Pirellulales</taxon>
        <taxon>Lacipirellulaceae</taxon>
        <taxon>Lacipirellula</taxon>
    </lineage>
</organism>
<dbReference type="EMBL" id="AP021861">
    <property type="protein sequence ID" value="BBO30849.1"/>
    <property type="molecule type" value="Genomic_DNA"/>
</dbReference>
<dbReference type="AlphaFoldDB" id="A0A5K7XCN1"/>
<reference evidence="2" key="1">
    <citation type="submission" date="2019-10" db="EMBL/GenBank/DDBJ databases">
        <title>Lacipirellula parvula gen. nov., sp. nov., representing a lineage of planctomycetes widespread in freshwater anoxic habitats, and description of the family Lacipirellulaceae.</title>
        <authorList>
            <person name="Dedysh S.N."/>
            <person name="Kulichevskaya I.S."/>
            <person name="Beletsky A.V."/>
            <person name="Rakitin A.L."/>
            <person name="Mardanov A.V."/>
            <person name="Ivanova A.A."/>
            <person name="Saltykova V.X."/>
            <person name="Rijpstra W.I.C."/>
            <person name="Sinninghe Damste J.S."/>
            <person name="Ravin N.V."/>
        </authorList>
    </citation>
    <scope>NUCLEOTIDE SEQUENCE [LARGE SCALE GENOMIC DNA]</scope>
    <source>
        <strain evidence="2">PX69</strain>
    </source>
</reference>
<dbReference type="KEGG" id="lpav:PLANPX_0461"/>
<dbReference type="RefSeq" id="WP_172991805.1">
    <property type="nucleotide sequence ID" value="NZ_AP021861.1"/>
</dbReference>
<protein>
    <submittedName>
        <fullName evidence="1">Uncharacterized protein</fullName>
    </submittedName>
</protein>